<evidence type="ECO:0000256" key="1">
    <source>
        <dbReference type="SAM" id="Phobius"/>
    </source>
</evidence>
<evidence type="ECO:0000313" key="4">
    <source>
        <dbReference type="Proteomes" id="UP001156691"/>
    </source>
</evidence>
<protein>
    <submittedName>
        <fullName evidence="3">1-(5-phosphoribosyl)-5-amino-4-imidazole-carboxyl ate carboxylase</fullName>
    </submittedName>
</protein>
<dbReference type="Proteomes" id="UP001156691">
    <property type="component" value="Unassembled WGS sequence"/>
</dbReference>
<feature type="domain" description="PurE" evidence="2">
    <location>
        <begin position="86"/>
        <end position="216"/>
    </location>
</feature>
<gene>
    <name evidence="3" type="primary">larB</name>
    <name evidence="3" type="ORF">GCM10010862_34230</name>
</gene>
<dbReference type="PANTHER" id="PTHR43064:SF1">
    <property type="entry name" value="SLL1489 PROTEIN"/>
    <property type="match status" value="1"/>
</dbReference>
<dbReference type="SMART" id="SM01001">
    <property type="entry name" value="AIRC"/>
    <property type="match status" value="1"/>
</dbReference>
<dbReference type="InterPro" id="IPR000031">
    <property type="entry name" value="PurE_dom"/>
</dbReference>
<evidence type="ECO:0000313" key="3">
    <source>
        <dbReference type="EMBL" id="GLQ56164.1"/>
    </source>
</evidence>
<dbReference type="PANTHER" id="PTHR43064">
    <property type="entry name" value="PHOSPHORIBOSYLAMINOIMIDAZOLE CARBOXYLASE-RELATED"/>
    <property type="match status" value="1"/>
</dbReference>
<dbReference type="Pfam" id="PF00731">
    <property type="entry name" value="AIRC"/>
    <property type="match status" value="1"/>
</dbReference>
<feature type="transmembrane region" description="Helical" evidence="1">
    <location>
        <begin position="186"/>
        <end position="210"/>
    </location>
</feature>
<evidence type="ECO:0000259" key="2">
    <source>
        <dbReference type="SMART" id="SM01001"/>
    </source>
</evidence>
<dbReference type="InterPro" id="IPR039476">
    <property type="entry name" value="P2CMN_synthase_LarB"/>
</dbReference>
<proteinExistence type="predicted"/>
<accession>A0ABQ5W8L5</accession>
<keyword evidence="1" id="KW-1133">Transmembrane helix</keyword>
<reference evidence="4" key="1">
    <citation type="journal article" date="2019" name="Int. J. Syst. Evol. Microbiol.">
        <title>The Global Catalogue of Microorganisms (GCM) 10K type strain sequencing project: providing services to taxonomists for standard genome sequencing and annotation.</title>
        <authorList>
            <consortium name="The Broad Institute Genomics Platform"/>
            <consortium name="The Broad Institute Genome Sequencing Center for Infectious Disease"/>
            <person name="Wu L."/>
            <person name="Ma J."/>
        </authorList>
    </citation>
    <scope>NUCLEOTIDE SEQUENCE [LARGE SCALE GENOMIC DNA]</scope>
    <source>
        <strain evidence="4">NBRC 112416</strain>
    </source>
</reference>
<keyword evidence="1" id="KW-0812">Transmembrane</keyword>
<dbReference type="EMBL" id="BSNS01000018">
    <property type="protein sequence ID" value="GLQ56164.1"/>
    <property type="molecule type" value="Genomic_DNA"/>
</dbReference>
<comment type="caution">
    <text evidence="3">The sequence shown here is derived from an EMBL/GenBank/DDBJ whole genome shotgun (WGS) entry which is preliminary data.</text>
</comment>
<dbReference type="SUPFAM" id="SSF52255">
    <property type="entry name" value="N5-CAIR mutase (phosphoribosylaminoimidazole carboxylase, PurE)"/>
    <property type="match status" value="1"/>
</dbReference>
<name>A0ABQ5W8L5_9HYPH</name>
<keyword evidence="4" id="KW-1185">Reference proteome</keyword>
<dbReference type="RefSeq" id="WP_284341580.1">
    <property type="nucleotide sequence ID" value="NZ_BSNS01000018.1"/>
</dbReference>
<organism evidence="3 4">
    <name type="scientific">Devosia nitrariae</name>
    <dbReference type="NCBI Taxonomy" id="2071872"/>
    <lineage>
        <taxon>Bacteria</taxon>
        <taxon>Pseudomonadati</taxon>
        <taxon>Pseudomonadota</taxon>
        <taxon>Alphaproteobacteria</taxon>
        <taxon>Hyphomicrobiales</taxon>
        <taxon>Devosiaceae</taxon>
        <taxon>Devosia</taxon>
    </lineage>
</organism>
<feature type="transmembrane region" description="Helical" evidence="1">
    <location>
        <begin position="110"/>
        <end position="130"/>
    </location>
</feature>
<keyword evidence="1" id="KW-0472">Membrane</keyword>
<dbReference type="Gene3D" id="3.40.50.1970">
    <property type="match status" value="1"/>
</dbReference>
<sequence>MIAEFQLDWQRTKRTSFPEAVFCSGKSVAQIEAIVQSATERQMPLLLTRLTQEVFSRLSPEVQSVLARSDRSQTASSSVPPTTLQSGIGIVTAGTSDTPIAYEAAATLEFMGYAAPIVADVGVAGLWRLVSRLEEIRQFRVVIAAAGMEGALFSVLAGLIAAPVIAVPTSIGYGVSANGHAALSSALATCAPGVVVVNIDNGFGAAAAAIKMMRICQHS</sequence>
<feature type="transmembrane region" description="Helical" evidence="1">
    <location>
        <begin position="142"/>
        <end position="166"/>
    </location>
</feature>
<dbReference type="NCBIfam" id="NF033503">
    <property type="entry name" value="LarB"/>
    <property type="match status" value="1"/>
</dbReference>